<dbReference type="Proteomes" id="UP000298663">
    <property type="component" value="Chromosome X"/>
</dbReference>
<protein>
    <submittedName>
        <fullName evidence="1">Uncharacterized protein</fullName>
    </submittedName>
</protein>
<reference evidence="1 2" key="1">
    <citation type="journal article" date="2015" name="Genome Biol.">
        <title>Comparative genomics of Steinernema reveals deeply conserved gene regulatory networks.</title>
        <authorList>
            <person name="Dillman A.R."/>
            <person name="Macchietto M."/>
            <person name="Porter C.F."/>
            <person name="Rogers A."/>
            <person name="Williams B."/>
            <person name="Antoshechkin I."/>
            <person name="Lee M.M."/>
            <person name="Goodwin Z."/>
            <person name="Lu X."/>
            <person name="Lewis E.E."/>
            <person name="Goodrich-Blair H."/>
            <person name="Stock S.P."/>
            <person name="Adams B.J."/>
            <person name="Sternberg P.W."/>
            <person name="Mortazavi A."/>
        </authorList>
    </citation>
    <scope>NUCLEOTIDE SEQUENCE [LARGE SCALE GENOMIC DNA]</scope>
    <source>
        <strain evidence="1 2">ALL</strain>
    </source>
</reference>
<evidence type="ECO:0000313" key="2">
    <source>
        <dbReference type="Proteomes" id="UP000298663"/>
    </source>
</evidence>
<gene>
    <name evidence="1" type="ORF">L596_002377</name>
</gene>
<dbReference type="AlphaFoldDB" id="A0A4U8UPJ6"/>
<keyword evidence="2" id="KW-1185">Reference proteome</keyword>
<organism evidence="1 2">
    <name type="scientific">Steinernema carpocapsae</name>
    <name type="common">Entomopathogenic nematode</name>
    <dbReference type="NCBI Taxonomy" id="34508"/>
    <lineage>
        <taxon>Eukaryota</taxon>
        <taxon>Metazoa</taxon>
        <taxon>Ecdysozoa</taxon>
        <taxon>Nematoda</taxon>
        <taxon>Chromadorea</taxon>
        <taxon>Rhabditida</taxon>
        <taxon>Tylenchina</taxon>
        <taxon>Panagrolaimomorpha</taxon>
        <taxon>Strongyloidoidea</taxon>
        <taxon>Steinernematidae</taxon>
        <taxon>Steinernema</taxon>
    </lineage>
</organism>
<name>A0A4U8UPJ6_STECR</name>
<dbReference type="EMBL" id="CM016762">
    <property type="protein sequence ID" value="TMS34871.1"/>
    <property type="molecule type" value="Genomic_DNA"/>
</dbReference>
<comment type="caution">
    <text evidence="1">The sequence shown here is derived from an EMBL/GenBank/DDBJ whole genome shotgun (WGS) entry which is preliminary data.</text>
</comment>
<sequence length="146" mass="16497">MSVIQIQVLSSDSYNEGCVLPENVKLAKLESCSVSLQICVSKHPKFAQQLHLLHSAVRNTDCYLELQFCNYRLSVNCGDCISFLLHPFCLPRIFLTTSIYHLETLKPKYVGRVLVTLKIFILSLKLLQTCRCSMGQSSSFVQIGCF</sequence>
<reference evidence="1 2" key="2">
    <citation type="journal article" date="2019" name="G3 (Bethesda)">
        <title>Hybrid Assembly of the Genome of the Entomopathogenic Nematode Steinernema carpocapsae Identifies the X-Chromosome.</title>
        <authorList>
            <person name="Serra L."/>
            <person name="Macchietto M."/>
            <person name="Macias-Munoz A."/>
            <person name="McGill C.J."/>
            <person name="Rodriguez I.M."/>
            <person name="Rodriguez B."/>
            <person name="Murad R."/>
            <person name="Mortazavi A."/>
        </authorList>
    </citation>
    <scope>NUCLEOTIDE SEQUENCE [LARGE SCALE GENOMIC DNA]</scope>
    <source>
        <strain evidence="1 2">ALL</strain>
    </source>
</reference>
<evidence type="ECO:0000313" key="1">
    <source>
        <dbReference type="EMBL" id="TMS34871.1"/>
    </source>
</evidence>
<accession>A0A4U8UPJ6</accession>
<dbReference type="EMBL" id="AZBU02000001">
    <property type="protein sequence ID" value="TMS34871.1"/>
    <property type="molecule type" value="Genomic_DNA"/>
</dbReference>
<proteinExistence type="predicted"/>